<evidence type="ECO:0000313" key="1">
    <source>
        <dbReference type="EMBL" id="GIY92866.1"/>
    </source>
</evidence>
<gene>
    <name evidence="1" type="ORF">CEXT_388051</name>
</gene>
<organism evidence="1 2">
    <name type="scientific">Caerostris extrusa</name>
    <name type="common">Bark spider</name>
    <name type="synonym">Caerostris bankana</name>
    <dbReference type="NCBI Taxonomy" id="172846"/>
    <lineage>
        <taxon>Eukaryota</taxon>
        <taxon>Metazoa</taxon>
        <taxon>Ecdysozoa</taxon>
        <taxon>Arthropoda</taxon>
        <taxon>Chelicerata</taxon>
        <taxon>Arachnida</taxon>
        <taxon>Araneae</taxon>
        <taxon>Araneomorphae</taxon>
        <taxon>Entelegynae</taxon>
        <taxon>Araneoidea</taxon>
        <taxon>Araneidae</taxon>
        <taxon>Caerostris</taxon>
    </lineage>
</organism>
<proteinExistence type="predicted"/>
<comment type="caution">
    <text evidence="1">The sequence shown here is derived from an EMBL/GenBank/DDBJ whole genome shotgun (WGS) entry which is preliminary data.</text>
</comment>
<name>A0AAV4XFY6_CAEEX</name>
<protein>
    <submittedName>
        <fullName evidence="1">Uncharacterized protein</fullName>
    </submittedName>
</protein>
<accession>A0AAV4XFY6</accession>
<keyword evidence="2" id="KW-1185">Reference proteome</keyword>
<evidence type="ECO:0000313" key="2">
    <source>
        <dbReference type="Proteomes" id="UP001054945"/>
    </source>
</evidence>
<dbReference type="AlphaFoldDB" id="A0AAV4XFY6"/>
<sequence>MTVMMEVRSDCPFSGPFEEPNLYHIHSNFPEAQQLMTLISSTTIMSTKMLGNFGPRIQNLSFQGPYYIFTIVSRPILHIYNSFKAHITYFTIVSRPTHILEGCKPIPKHVKLKDKFREQYQNHAYTAKLSWH</sequence>
<dbReference type="EMBL" id="BPLR01017594">
    <property type="protein sequence ID" value="GIY92866.1"/>
    <property type="molecule type" value="Genomic_DNA"/>
</dbReference>
<reference evidence="1 2" key="1">
    <citation type="submission" date="2021-06" db="EMBL/GenBank/DDBJ databases">
        <title>Caerostris extrusa draft genome.</title>
        <authorList>
            <person name="Kono N."/>
            <person name="Arakawa K."/>
        </authorList>
    </citation>
    <scope>NUCLEOTIDE SEQUENCE [LARGE SCALE GENOMIC DNA]</scope>
</reference>
<dbReference type="Proteomes" id="UP001054945">
    <property type="component" value="Unassembled WGS sequence"/>
</dbReference>